<dbReference type="InterPro" id="IPR008719">
    <property type="entry name" value="N2O_reductase_NosL"/>
</dbReference>
<dbReference type="Pfam" id="PF05573">
    <property type="entry name" value="NosL"/>
    <property type="match status" value="1"/>
</dbReference>
<dbReference type="AlphaFoldDB" id="A0ABD5WMG2"/>
<evidence type="ECO:0000313" key="4">
    <source>
        <dbReference type="Proteomes" id="UP001596407"/>
    </source>
</evidence>
<feature type="region of interest" description="Disordered" evidence="1">
    <location>
        <begin position="515"/>
        <end position="593"/>
    </location>
</feature>
<evidence type="ECO:0000259" key="2">
    <source>
        <dbReference type="Pfam" id="PF05048"/>
    </source>
</evidence>
<protein>
    <submittedName>
        <fullName evidence="3">Nitrous oxide reductase accessory protein NosL</fullName>
    </submittedName>
</protein>
<dbReference type="EMBL" id="JBHSZH010000005">
    <property type="protein sequence ID" value="MFC7081676.1"/>
    <property type="molecule type" value="Genomic_DNA"/>
</dbReference>
<feature type="compositionally biased region" description="Low complexity" evidence="1">
    <location>
        <begin position="564"/>
        <end position="589"/>
    </location>
</feature>
<gene>
    <name evidence="3" type="ORF">ACFQJ6_17795</name>
</gene>
<feature type="domain" description="Periplasmic copper-binding protein NosD beta helix" evidence="2">
    <location>
        <begin position="349"/>
        <end position="532"/>
    </location>
</feature>
<feature type="compositionally biased region" description="Low complexity" evidence="1">
    <location>
        <begin position="542"/>
        <end position="557"/>
    </location>
</feature>
<feature type="region of interest" description="Disordered" evidence="1">
    <location>
        <begin position="259"/>
        <end position="278"/>
    </location>
</feature>
<keyword evidence="4" id="KW-1185">Reference proteome</keyword>
<dbReference type="Pfam" id="PF05048">
    <property type="entry name" value="NosD"/>
    <property type="match status" value="1"/>
</dbReference>
<evidence type="ECO:0000313" key="3">
    <source>
        <dbReference type="EMBL" id="MFC7081676.1"/>
    </source>
</evidence>
<evidence type="ECO:0000256" key="1">
    <source>
        <dbReference type="SAM" id="MobiDB-lite"/>
    </source>
</evidence>
<sequence>MSVAYDSGSTLPAEVPDEMNPKHVLAVLFAFLLVSSAAFAVDVGARRPEPVPFEDTIDMGMTAATTVEARERGVEIPRAEVFYSQYRYVVGYHGVTSLVDELAREGHARQFGVPLTVYVSDYADARLEVGDDGYLRKPDTPSAYVGWVAAEDAYFVVGSRARTPAGEAVVPFSTRSAAAEFAAEYGGELRRWEAVRATDFGTGAATRESFRTAVRERHQWADQRVADADRLLDRPVSVVVGEDAPTLAAAVDAAPPNTAVRVPPGTYDADRTTDDPLTIDKPLTLRGAGNATHLRGDGTGTVVTATAPRVAVADLRISGVGGTLSAENVSTDRADQWDYRVQLGYGYGDAGVTLDSANGSLVRNVSVDTPANGVVVRWSQNAVVENVTVVGSEEWTDGFMGVMVMRSRVVVQDSTFVGGRDGVYTHLADGLVVRDNRMVGRDGMRFGVHEMYTSGALVANNTATGTDMGVVVMTRPTGNLIVGNEVRDSYSGVNVGGRASYVAENVVVDNHYGLEAPSRTSSTSATSWSATTWDSARRRSSRPTGSWRTTSWTTTGTSRRRSVRSGSGPATAGATTGPTRPARTPTTTACWNDPSTRAVRSIAGWTTWTERRRWPSRPRWRRSGRFRVSSPACDPRASWTRHRCRASSTRPPL</sequence>
<dbReference type="InterPro" id="IPR007742">
    <property type="entry name" value="NosD_dom"/>
</dbReference>
<dbReference type="InterPro" id="IPR006626">
    <property type="entry name" value="PbH1"/>
</dbReference>
<dbReference type="InterPro" id="IPR011050">
    <property type="entry name" value="Pectin_lyase_fold/virulence"/>
</dbReference>
<dbReference type="Gene3D" id="2.160.20.10">
    <property type="entry name" value="Single-stranded right-handed beta-helix, Pectin lyase-like"/>
    <property type="match status" value="1"/>
</dbReference>
<dbReference type="SUPFAM" id="SSF51126">
    <property type="entry name" value="Pectin lyase-like"/>
    <property type="match status" value="1"/>
</dbReference>
<dbReference type="SUPFAM" id="SSF160387">
    <property type="entry name" value="NosL/MerB-like"/>
    <property type="match status" value="1"/>
</dbReference>
<dbReference type="InterPro" id="IPR012334">
    <property type="entry name" value="Pectin_lyas_fold"/>
</dbReference>
<organism evidence="3 4">
    <name type="scientific">Halorussus caseinilyticus</name>
    <dbReference type="NCBI Taxonomy" id="3034025"/>
    <lineage>
        <taxon>Archaea</taxon>
        <taxon>Methanobacteriati</taxon>
        <taxon>Methanobacteriota</taxon>
        <taxon>Stenosarchaea group</taxon>
        <taxon>Halobacteria</taxon>
        <taxon>Halobacteriales</taxon>
        <taxon>Haladaptataceae</taxon>
        <taxon>Halorussus</taxon>
    </lineage>
</organism>
<dbReference type="SMART" id="SM00710">
    <property type="entry name" value="PbH1"/>
    <property type="match status" value="5"/>
</dbReference>
<dbReference type="Proteomes" id="UP001596407">
    <property type="component" value="Unassembled WGS sequence"/>
</dbReference>
<reference evidence="3 4" key="1">
    <citation type="journal article" date="2019" name="Int. J. Syst. Evol. Microbiol.">
        <title>The Global Catalogue of Microorganisms (GCM) 10K type strain sequencing project: providing services to taxonomists for standard genome sequencing and annotation.</title>
        <authorList>
            <consortium name="The Broad Institute Genomics Platform"/>
            <consortium name="The Broad Institute Genome Sequencing Center for Infectious Disease"/>
            <person name="Wu L."/>
            <person name="Ma J."/>
        </authorList>
    </citation>
    <scope>NUCLEOTIDE SEQUENCE [LARGE SCALE GENOMIC DNA]</scope>
    <source>
        <strain evidence="3 4">DT72</strain>
    </source>
</reference>
<comment type="caution">
    <text evidence="3">The sequence shown here is derived from an EMBL/GenBank/DDBJ whole genome shotgun (WGS) entry which is preliminary data.</text>
</comment>
<proteinExistence type="predicted"/>
<dbReference type="RefSeq" id="WP_382210116.1">
    <property type="nucleotide sequence ID" value="NZ_JBHSZH010000005.1"/>
</dbReference>
<feature type="compositionally biased region" description="Low complexity" evidence="1">
    <location>
        <begin position="518"/>
        <end position="534"/>
    </location>
</feature>
<accession>A0ABD5WMG2</accession>
<name>A0ABD5WMG2_9EURY</name>
<dbReference type="Gene3D" id="3.30.70.2050">
    <property type="match status" value="1"/>
</dbReference>